<dbReference type="Pfam" id="PF00271">
    <property type="entry name" value="Helicase_C"/>
    <property type="match status" value="1"/>
</dbReference>
<dbReference type="SMART" id="SM00487">
    <property type="entry name" value="DEXDc"/>
    <property type="match status" value="1"/>
</dbReference>
<dbReference type="EMBL" id="LJUJ01000011">
    <property type="protein sequence ID" value="KPK63557.1"/>
    <property type="molecule type" value="Genomic_DNA"/>
</dbReference>
<keyword evidence="2" id="KW-0067">ATP-binding</keyword>
<reference evidence="5 6" key="1">
    <citation type="journal article" date="2015" name="Microbiome">
        <title>Genomic resolution of linkages in carbon, nitrogen, and sulfur cycling among widespread estuary sediment bacteria.</title>
        <authorList>
            <person name="Baker B.J."/>
            <person name="Lazar C.S."/>
            <person name="Teske A.P."/>
            <person name="Dick G.J."/>
        </authorList>
    </citation>
    <scope>NUCLEOTIDE SEQUENCE [LARGE SCALE GENOMIC DNA]</scope>
    <source>
        <strain evidence="5">SM23_42</strain>
    </source>
</reference>
<comment type="caution">
    <text evidence="5">The sequence shown here is derived from an EMBL/GenBank/DDBJ whole genome shotgun (WGS) entry which is preliminary data.</text>
</comment>
<dbReference type="PANTHER" id="PTHR47962">
    <property type="entry name" value="ATP-DEPENDENT HELICASE LHR-RELATED-RELATED"/>
    <property type="match status" value="1"/>
</dbReference>
<feature type="domain" description="Helicase C-terminal" evidence="4">
    <location>
        <begin position="223"/>
        <end position="375"/>
    </location>
</feature>
<evidence type="ECO:0000313" key="6">
    <source>
        <dbReference type="Proteomes" id="UP000051373"/>
    </source>
</evidence>
<dbReference type="InterPro" id="IPR052511">
    <property type="entry name" value="ATP-dep_Helicase"/>
</dbReference>
<dbReference type="InterPro" id="IPR001650">
    <property type="entry name" value="Helicase_C-like"/>
</dbReference>
<dbReference type="SUPFAM" id="SSF52540">
    <property type="entry name" value="P-loop containing nucleoside triphosphate hydrolases"/>
    <property type="match status" value="1"/>
</dbReference>
<gene>
    <name evidence="5" type="ORF">AMJ83_06530</name>
</gene>
<dbReference type="GO" id="GO:0005524">
    <property type="term" value="F:ATP binding"/>
    <property type="evidence" value="ECO:0007669"/>
    <property type="project" value="UniProtKB-KW"/>
</dbReference>
<dbReference type="GO" id="GO:0016887">
    <property type="term" value="F:ATP hydrolysis activity"/>
    <property type="evidence" value="ECO:0007669"/>
    <property type="project" value="TreeGrafter"/>
</dbReference>
<evidence type="ECO:0008006" key="7">
    <source>
        <dbReference type="Google" id="ProtNLM"/>
    </source>
</evidence>
<dbReference type="InterPro" id="IPR027417">
    <property type="entry name" value="P-loop_NTPase"/>
</dbReference>
<protein>
    <recommendedName>
        <fullName evidence="7">DEAD/DEAH box helicase</fullName>
    </recommendedName>
</protein>
<evidence type="ECO:0000259" key="4">
    <source>
        <dbReference type="PROSITE" id="PS51194"/>
    </source>
</evidence>
<organism evidence="5 6">
    <name type="scientific">candidate division WOR_3 bacterium SM23_42</name>
    <dbReference type="NCBI Taxonomy" id="1703779"/>
    <lineage>
        <taxon>Bacteria</taxon>
        <taxon>Bacteria division WOR-3</taxon>
    </lineage>
</organism>
<proteinExistence type="predicted"/>
<dbReference type="PROSITE" id="PS51192">
    <property type="entry name" value="HELICASE_ATP_BIND_1"/>
    <property type="match status" value="1"/>
</dbReference>
<sequence length="670" mass="76584">MDSGDIKKALKRTWLPFFGHFGRFTSIQELTIPRILEHHNVIVISPAATGKTEAVIAPVLENLLSKGSFTNAVNKLRILYISPTRALVNDLYRRLLDPVSYLNIAMRVKTGDRPQVTSKKVPNVLLTTPESFDSLLTRRPELFLNLEAVILDEIHLIDNTPRGDQLRVLLNRLRRINDQLQYCALSATIDDLNIGLRYFPEPKVCFLKAPREIEFLLIRADNFIENLAEIARDRNLKKILVFFNARSLAELFSQKLDRPPFQDLVFVHHASLPKPRREEVERMMNINERAILCATSTLELGIDIGSVDCIVLYRPPFNVSSLLQRVGRGNRRARGLFAVGVYTDDWERLLFETYFECARQGQLYEKRYTPTLSVIPQQIYSYLYQRRRIGTTVKSLCGIFFPVHSEDRVKAVFKKLYEEHKIEETRPGIYFDSARLEKKIDWGKIHSNITETSFGEYDVFNVTSGTLLGRIFHLREKFVLGGKCWQIASITEKEKKVYAKCVGEASAVTKIFEGKGAGSYNYRLAPIIKEKFVPDMALDEFPYAREADNTHILHLFGSIYGSVLADALFEEGVEAMDVEGKMLVLNKYVVADTSFPIPGIDAIRDVIGENIRRLEDALGSGAYFYDLPIAYQIEDHFLNLDIPGFVKFLSSLKLVSMELEEFMQLAEVLK</sequence>
<evidence type="ECO:0000259" key="3">
    <source>
        <dbReference type="PROSITE" id="PS51192"/>
    </source>
</evidence>
<evidence type="ECO:0000313" key="5">
    <source>
        <dbReference type="EMBL" id="KPK63557.1"/>
    </source>
</evidence>
<dbReference type="Pfam" id="PF00270">
    <property type="entry name" value="DEAD"/>
    <property type="match status" value="1"/>
</dbReference>
<dbReference type="STRING" id="1703779.AMJ83_06530"/>
<accession>A0A0S8FS70</accession>
<evidence type="ECO:0000256" key="2">
    <source>
        <dbReference type="ARBA" id="ARBA00022840"/>
    </source>
</evidence>
<dbReference type="Proteomes" id="UP000051373">
    <property type="component" value="Unassembled WGS sequence"/>
</dbReference>
<dbReference type="InterPro" id="IPR014001">
    <property type="entry name" value="Helicase_ATP-bd"/>
</dbReference>
<feature type="domain" description="Helicase ATP-binding" evidence="3">
    <location>
        <begin position="32"/>
        <end position="207"/>
    </location>
</feature>
<dbReference type="AlphaFoldDB" id="A0A0S8FS70"/>
<dbReference type="GO" id="GO:0003677">
    <property type="term" value="F:DNA binding"/>
    <property type="evidence" value="ECO:0007669"/>
    <property type="project" value="TreeGrafter"/>
</dbReference>
<dbReference type="InterPro" id="IPR011545">
    <property type="entry name" value="DEAD/DEAH_box_helicase_dom"/>
</dbReference>
<dbReference type="PROSITE" id="PS51194">
    <property type="entry name" value="HELICASE_CTER"/>
    <property type="match status" value="1"/>
</dbReference>
<keyword evidence="1" id="KW-0547">Nucleotide-binding</keyword>
<evidence type="ECO:0000256" key="1">
    <source>
        <dbReference type="ARBA" id="ARBA00022741"/>
    </source>
</evidence>
<name>A0A0S8FS70_UNCW3</name>
<dbReference type="PANTHER" id="PTHR47962:SF5">
    <property type="entry name" value="ATP-DEPENDENT HELICASE LHR-RELATED"/>
    <property type="match status" value="1"/>
</dbReference>
<dbReference type="Gene3D" id="3.40.50.300">
    <property type="entry name" value="P-loop containing nucleotide triphosphate hydrolases"/>
    <property type="match status" value="2"/>
</dbReference>
<dbReference type="SMART" id="SM00490">
    <property type="entry name" value="HELICc"/>
    <property type="match status" value="1"/>
</dbReference>